<dbReference type="OrthoDB" id="361630at2759"/>
<dbReference type="CDD" id="cd03692">
    <property type="entry name" value="mtIF2_IVc"/>
    <property type="match status" value="1"/>
</dbReference>
<dbReference type="InterPro" id="IPR036925">
    <property type="entry name" value="TIF_IF2_dom3_sf"/>
</dbReference>
<feature type="compositionally biased region" description="Basic and acidic residues" evidence="11">
    <location>
        <begin position="263"/>
        <end position="292"/>
    </location>
</feature>
<dbReference type="CDD" id="cd03702">
    <property type="entry name" value="IF2_mtIF2_II"/>
    <property type="match status" value="1"/>
</dbReference>
<dbReference type="GO" id="GO:0003743">
    <property type="term" value="F:translation initiation factor activity"/>
    <property type="evidence" value="ECO:0007669"/>
    <property type="project" value="UniProtKB-KW"/>
</dbReference>
<accession>A0A4Q1BTQ8</accession>
<dbReference type="PANTHER" id="PTHR43381">
    <property type="entry name" value="TRANSLATION INITIATION FACTOR IF-2-RELATED"/>
    <property type="match status" value="1"/>
</dbReference>
<dbReference type="GO" id="GO:0005739">
    <property type="term" value="C:mitochondrion"/>
    <property type="evidence" value="ECO:0007669"/>
    <property type="project" value="UniProtKB-SubCell"/>
</dbReference>
<dbReference type="Gene3D" id="3.40.50.300">
    <property type="entry name" value="P-loop containing nucleotide triphosphate hydrolases"/>
    <property type="match status" value="1"/>
</dbReference>
<comment type="subcellular location">
    <subcellularLocation>
        <location evidence="1">Mitochondrion</location>
    </subcellularLocation>
</comment>
<dbReference type="InterPro" id="IPR044145">
    <property type="entry name" value="IF2_II"/>
</dbReference>
<proteinExistence type="inferred from homology"/>
<dbReference type="Gene3D" id="3.40.50.10050">
    <property type="entry name" value="Translation initiation factor IF- 2, domain 3"/>
    <property type="match status" value="1"/>
</dbReference>
<dbReference type="InterPro" id="IPR027417">
    <property type="entry name" value="P-loop_NTPase"/>
</dbReference>
<dbReference type="Proteomes" id="UP000289152">
    <property type="component" value="Unassembled WGS sequence"/>
</dbReference>
<evidence type="ECO:0000256" key="1">
    <source>
        <dbReference type="ARBA" id="ARBA00004173"/>
    </source>
</evidence>
<comment type="function">
    <text evidence="9">One of the essential components for the initiation of protein synthesis. Protects formylmethionyl-tRNA from spontaneous hydrolysis and promotes its binding to the 30S ribosomal subunits. Also involved in the hydrolysis of GTP during the formation of the 70S ribosomal complex.</text>
</comment>
<evidence type="ECO:0000256" key="4">
    <source>
        <dbReference type="ARBA" id="ARBA00022741"/>
    </source>
</evidence>
<dbReference type="InterPro" id="IPR000795">
    <property type="entry name" value="T_Tr_GTP-bd_dom"/>
</dbReference>
<keyword evidence="7" id="KW-0496">Mitochondrion</keyword>
<dbReference type="Pfam" id="PF00009">
    <property type="entry name" value="GTP_EFTU"/>
    <property type="match status" value="1"/>
</dbReference>
<evidence type="ECO:0000259" key="12">
    <source>
        <dbReference type="PROSITE" id="PS51722"/>
    </source>
</evidence>
<keyword evidence="5" id="KW-0648">Protein biosynthesis</keyword>
<dbReference type="STRING" id="5217.A0A4Q1BTQ8"/>
<organism evidence="13 14">
    <name type="scientific">Tremella mesenterica</name>
    <name type="common">Jelly fungus</name>
    <dbReference type="NCBI Taxonomy" id="5217"/>
    <lineage>
        <taxon>Eukaryota</taxon>
        <taxon>Fungi</taxon>
        <taxon>Dikarya</taxon>
        <taxon>Basidiomycota</taxon>
        <taxon>Agaricomycotina</taxon>
        <taxon>Tremellomycetes</taxon>
        <taxon>Tremellales</taxon>
        <taxon>Tremellaceae</taxon>
        <taxon>Tremella</taxon>
    </lineage>
</organism>
<comment type="caution">
    <text evidence="13">The sequence shown here is derived from an EMBL/GenBank/DDBJ whole genome shotgun (WGS) entry which is preliminary data.</text>
</comment>
<dbReference type="SUPFAM" id="SSF50447">
    <property type="entry name" value="Translation proteins"/>
    <property type="match status" value="2"/>
</dbReference>
<evidence type="ECO:0000256" key="11">
    <source>
        <dbReference type="SAM" id="MobiDB-lite"/>
    </source>
</evidence>
<dbReference type="Pfam" id="PF11987">
    <property type="entry name" value="IF-2"/>
    <property type="match status" value="1"/>
</dbReference>
<comment type="similarity">
    <text evidence="2">Belongs to the TRAFAC class translation factor GTPase superfamily. Classic translation factor GTPase family. IF-2 subfamily.</text>
</comment>
<dbReference type="InterPro" id="IPR023115">
    <property type="entry name" value="TIF_IF2_dom3"/>
</dbReference>
<reference evidence="13 14" key="1">
    <citation type="submission" date="2016-06" db="EMBL/GenBank/DDBJ databases">
        <title>Evolution of pathogenesis and genome organization in the Tremellales.</title>
        <authorList>
            <person name="Cuomo C."/>
            <person name="Litvintseva A."/>
            <person name="Heitman J."/>
            <person name="Chen Y."/>
            <person name="Sun S."/>
            <person name="Springer D."/>
            <person name="Dromer F."/>
            <person name="Young S."/>
            <person name="Zeng Q."/>
            <person name="Chapman S."/>
            <person name="Gujja S."/>
            <person name="Saif S."/>
            <person name="Birren B."/>
        </authorList>
    </citation>
    <scope>NUCLEOTIDE SEQUENCE [LARGE SCALE GENOMIC DNA]</scope>
    <source>
        <strain evidence="13 14">ATCC 28783</strain>
    </source>
</reference>
<dbReference type="GO" id="GO:0005525">
    <property type="term" value="F:GTP binding"/>
    <property type="evidence" value="ECO:0007669"/>
    <property type="project" value="UniProtKB-KW"/>
</dbReference>
<protein>
    <recommendedName>
        <fullName evidence="10">Translation initiation factor IF-2, mitochondrial</fullName>
    </recommendedName>
</protein>
<evidence type="ECO:0000256" key="3">
    <source>
        <dbReference type="ARBA" id="ARBA00022540"/>
    </source>
</evidence>
<dbReference type="VEuPathDB" id="FungiDB:TREMEDRAFT_12302"/>
<dbReference type="InterPro" id="IPR000178">
    <property type="entry name" value="TF_IF2_bacterial-like"/>
</dbReference>
<keyword evidence="3 13" id="KW-0396">Initiation factor</keyword>
<dbReference type="HAMAP" id="MF_00100_B">
    <property type="entry name" value="IF_2_B"/>
    <property type="match status" value="1"/>
</dbReference>
<dbReference type="PRINTS" id="PR00315">
    <property type="entry name" value="ELONGATNFCT"/>
</dbReference>
<keyword evidence="4" id="KW-0547">Nucleotide-binding</keyword>
<dbReference type="PANTHER" id="PTHR43381:SF20">
    <property type="entry name" value="TRANSLATION INITIATION FACTOR IF-2, MITOCHONDRIAL"/>
    <property type="match status" value="1"/>
</dbReference>
<feature type="compositionally biased region" description="Low complexity" evidence="11">
    <location>
        <begin position="41"/>
        <end position="59"/>
    </location>
</feature>
<dbReference type="FunFam" id="3.40.50.10050:FF:000001">
    <property type="entry name" value="Translation initiation factor IF-2"/>
    <property type="match status" value="1"/>
</dbReference>
<keyword evidence="14" id="KW-1185">Reference proteome</keyword>
<dbReference type="Pfam" id="PF22042">
    <property type="entry name" value="EF-G_D2"/>
    <property type="match status" value="1"/>
</dbReference>
<dbReference type="NCBIfam" id="TIGR00231">
    <property type="entry name" value="small_GTP"/>
    <property type="match status" value="1"/>
</dbReference>
<dbReference type="FunFam" id="3.40.50.300:FF:000019">
    <property type="entry name" value="Translation initiation factor IF-2"/>
    <property type="match status" value="1"/>
</dbReference>
<evidence type="ECO:0000313" key="13">
    <source>
        <dbReference type="EMBL" id="RXK41416.1"/>
    </source>
</evidence>
<evidence type="ECO:0000256" key="2">
    <source>
        <dbReference type="ARBA" id="ARBA00007733"/>
    </source>
</evidence>
<feature type="compositionally biased region" description="Basic and acidic residues" evidence="11">
    <location>
        <begin position="180"/>
        <end position="190"/>
    </location>
</feature>
<gene>
    <name evidence="13" type="ORF">M231_01322</name>
</gene>
<dbReference type="PROSITE" id="PS51722">
    <property type="entry name" value="G_TR_2"/>
    <property type="match status" value="1"/>
</dbReference>
<evidence type="ECO:0000256" key="7">
    <source>
        <dbReference type="ARBA" id="ARBA00023128"/>
    </source>
</evidence>
<dbReference type="SUPFAM" id="SSF52540">
    <property type="entry name" value="P-loop containing nucleoside triphosphate hydrolases"/>
    <property type="match status" value="1"/>
</dbReference>
<dbReference type="SUPFAM" id="SSF52156">
    <property type="entry name" value="Initiation factor IF2/eIF5b, domain 3"/>
    <property type="match status" value="1"/>
</dbReference>
<dbReference type="InterPro" id="IPR005225">
    <property type="entry name" value="Small_GTP-bd"/>
</dbReference>
<dbReference type="FunFam" id="2.40.30.10:FF:000008">
    <property type="entry name" value="Translation initiation factor IF-2"/>
    <property type="match status" value="1"/>
</dbReference>
<dbReference type="InParanoid" id="A0A4Q1BTQ8"/>
<name>A0A4Q1BTQ8_TREME</name>
<sequence>MAQRPLSYLQAPCRSFSPFHPPPKLLRALSTSSAYHQEHQSTSSSPSSSTSRNSESSRSWKVQYENRSDQRSRSRNGRPFGLGDSSSRNPSSPNDGSNQRGTVRRSLADEKLSKGLKKWGLDGRTGAREEREDRGDRVGQRDRFTRPQRSGFGVKGYSNPYRQDPDRGQVYKPPGFGVTDRSKRYDEGSELRSGQAVRVLPTVVIEEDPSVETDEAVDEPEVLGTELEEVQVVKDKWRGKRGGDRESRSVLAMLDQGDVTFSRNERARPEKGKKSKLRDEHITRTSDREKRIKSGRTQTKKERDVYIPSTVTVARLADIFGVKLFQLRRRMLGIGINEDQTRATWIMSAEEACNVALEFGMNPIVDDEKSFDLYPEPETESGQLQPLRPPVVTIMGHVDHGKTTLLDALRHTAVAAGEAGGITQHIGAFSVPLSSLSPSASPNSTITFLDTPGHAAFTAMRARGASVTDIVVLVVAADDGVMPQTKEVINLVKNSDVGLVVAINKCDKPGVDIARVKRDLGAEGLLLEEDGGDVQSVRVSGLTKLGLDELVETISTLAELRDLRARQDGKAEGYVLESRVDKGRGNIATVLVTRGTLKVGASIVSGITWCRVRQMLDSRGQETHSVLPGTPIAVTGWKELPVAGDEMLEAPNGEDEAKRVVENRERDIEMKKLMTDLETLNIKRREDRETLLAEREEKQAAHKEKRAVRHVNVGHEEEDDRRELRLVIKADVSGTVEAVVGSLEAIGNKEAGVKVVHTGVGDITESDIDFASASDATIIGFSVEASRSIQNLAKQSSVTIHVDQVIYRLIDLVRSRVSSLLPPKIEKRVLGEASVLQLFPITIKRKTSMVAGCRVNNGILKKSDKVRVLRGTERKEVFEGSIHSLKHLKKDVEEVHKGMEFGIQMEGWNEVKEGDEVVTFNTIEIPREI</sequence>
<dbReference type="NCBIfam" id="TIGR00487">
    <property type="entry name" value="IF-2"/>
    <property type="match status" value="1"/>
</dbReference>
<dbReference type="FunCoup" id="A0A4Q1BTQ8">
    <property type="interactions" value="394"/>
</dbReference>
<dbReference type="EMBL" id="SDIL01000009">
    <property type="protein sequence ID" value="RXK41416.1"/>
    <property type="molecule type" value="Genomic_DNA"/>
</dbReference>
<feature type="compositionally biased region" description="Low complexity" evidence="11">
    <location>
        <begin position="83"/>
        <end position="97"/>
    </location>
</feature>
<dbReference type="InterPro" id="IPR009000">
    <property type="entry name" value="Transl_B-barrel_sf"/>
</dbReference>
<evidence type="ECO:0000256" key="6">
    <source>
        <dbReference type="ARBA" id="ARBA00022946"/>
    </source>
</evidence>
<dbReference type="GO" id="GO:0003924">
    <property type="term" value="F:GTPase activity"/>
    <property type="evidence" value="ECO:0007669"/>
    <property type="project" value="InterPro"/>
</dbReference>
<keyword evidence="8" id="KW-0342">GTP-binding</keyword>
<dbReference type="AlphaFoldDB" id="A0A4Q1BTQ8"/>
<dbReference type="InterPro" id="IPR015760">
    <property type="entry name" value="TIF_IF2"/>
</dbReference>
<evidence type="ECO:0000256" key="5">
    <source>
        <dbReference type="ARBA" id="ARBA00022917"/>
    </source>
</evidence>
<evidence type="ECO:0000313" key="14">
    <source>
        <dbReference type="Proteomes" id="UP000289152"/>
    </source>
</evidence>
<dbReference type="Gene3D" id="2.40.30.10">
    <property type="entry name" value="Translation factors"/>
    <property type="match status" value="2"/>
</dbReference>
<keyword evidence="6" id="KW-0809">Transit peptide</keyword>
<evidence type="ECO:0000256" key="9">
    <source>
        <dbReference type="ARBA" id="ARBA00025162"/>
    </source>
</evidence>
<feature type="region of interest" description="Disordered" evidence="11">
    <location>
        <begin position="260"/>
        <end position="301"/>
    </location>
</feature>
<dbReference type="CDD" id="cd01887">
    <property type="entry name" value="IF2_eIF5B"/>
    <property type="match status" value="1"/>
</dbReference>
<feature type="domain" description="Tr-type G" evidence="12">
    <location>
        <begin position="387"/>
        <end position="564"/>
    </location>
</feature>
<feature type="region of interest" description="Disordered" evidence="11">
    <location>
        <begin position="1"/>
        <end position="190"/>
    </location>
</feature>
<dbReference type="InterPro" id="IPR053905">
    <property type="entry name" value="EF-G-like_DII"/>
</dbReference>
<feature type="compositionally biased region" description="Basic and acidic residues" evidence="11">
    <location>
        <begin position="106"/>
        <end position="145"/>
    </location>
</feature>
<evidence type="ECO:0000256" key="8">
    <source>
        <dbReference type="ARBA" id="ARBA00023134"/>
    </source>
</evidence>
<evidence type="ECO:0000256" key="10">
    <source>
        <dbReference type="ARBA" id="ARBA00044200"/>
    </source>
</evidence>